<feature type="compositionally biased region" description="Low complexity" evidence="4">
    <location>
        <begin position="572"/>
        <end position="587"/>
    </location>
</feature>
<keyword evidence="7" id="KW-0238">DNA-binding</keyword>
<dbReference type="GO" id="GO:0006351">
    <property type="term" value="P:DNA-templated transcription"/>
    <property type="evidence" value="ECO:0007669"/>
    <property type="project" value="InterPro"/>
</dbReference>
<feature type="region of interest" description="Disordered" evidence="4">
    <location>
        <begin position="1171"/>
        <end position="1193"/>
    </location>
</feature>
<sequence>MALQILLSTGSVLKFWSVVPYLALGIFLWWLRVFIDGTKNTWERDWKSRRVIVVGPPTPLVISLLDHLTTQNCQTLYLPPSLPPKLLLLLQAIQLRSSDHVQPKAYFAPQPEVGSDDDAEITTKPPITPEDTLEIDQILNAEPMNPKDYMDIMRFVKLWAGRKGGLGDDKRVDAIIWAYGVGEVIDPLLVTPSSYTGLSSPFSRPEANQTGMFASEKEEEKARFSFFTLFLPQILQSISASSRSVRLINLIHPLYPAGYKTSPLLHPTPSTSPTDSASRADSKSFSEAATRSHHAMRSIVFSAHFQRILDALALKGDAQGEVPDPEATGGHGSSFERPDDKPDQAEKNPSLEKEHKLSKKIERHSTIQVISVAPGFHFSSVLKPFLIRQSQGSLFVQVMWNVVLPFRLILGPSSHQAIQSVLFALCAPPKLSGWGSVIKDCKQVWVPPALRMDEKLGREVWEQMEADLAAELPGDMPPNSSQSLGMIGRSSCAECKRRKLRCDRQLPCNQCARRGCGGICPNGVLPPKNAIKGSVYEALEEKVKLLEATLIEHGISLPTGSSGPFAIKQQRSSGLSNNSSSSISGGIFNPDPSESNSTSTTTHIQTLPLTKPVGKDVDIERTWKKEGSDGDESDNDWIPALGTLELGAGGSARFVGATASSEWYNNQSLRNHPASSTHSETPLLIDRLSSSQSETTFSPSESSNHLSYVQIRNLLPSREEAQALVQFFYRHYAWNHNVITESNFSVYFDAFFPKFSPSSSDSSHVQPHPTNELYDSDTHPHKLALLFVVFAMGSHFNLEISPGSDNGSRRWYKLCLKSMGLRNCLEEHTVAGVQALHIMANYQLAVDRISGGDSSWPMWGMIARLTQAMGMHRDGQKWNLPPETIEERRRLFWETYTVEVFQANCFGRPGGMSAKHYEVEFPRELEPIPLNPPEMGFTEPPVGYMTRKFQLAIVSNEVLDQIMTIKPQSYSEIKALWQKIITFERSIPFWLRCRPALLATPSAYPDFKEATRCSPELNKSELKLTFQQHTHVLNICEAIMFLLRPYFARALQELPIDPSQNRYGEAYLAVVERCGVIIAIVTSIYSIYPQIAPRHWFFWYHASSAAVCMSSLIIAAPQSPLVAYAWQNLQTVCDLFAEPQQSRSTKASLALLLRLRQKAYDVLTSQQHPSAFSGIANPNGSDNSASGANELDKETSQEFANVLGLHTQLIERVHKGASRSWVIRQSGSSPGRERQRKTFQEPAYGGQSHTQREHAQHQQVETESNLSPPITNLAWNAQDTVSPVGNAPESHLHTTALASSHLLPTNGPPEDLRMDLTSFDSGTVGLLGALWSTSQDEVNYDWPSLSQQVDWDGISSTLGLGPLRPVQPQSAEPIITGDLEYNQILPHGGAPTTGPENVRANSAG</sequence>
<organism evidence="7">
    <name type="scientific">Phaffia rhodozyma</name>
    <name type="common">Yeast</name>
    <name type="synonym">Xanthophyllomyces dendrorhous</name>
    <dbReference type="NCBI Taxonomy" id="264483"/>
    <lineage>
        <taxon>Eukaryota</taxon>
        <taxon>Fungi</taxon>
        <taxon>Dikarya</taxon>
        <taxon>Basidiomycota</taxon>
        <taxon>Agaricomycotina</taxon>
        <taxon>Tremellomycetes</taxon>
        <taxon>Cystofilobasidiales</taxon>
        <taxon>Mrakiaceae</taxon>
        <taxon>Phaffia</taxon>
    </lineage>
</organism>
<dbReference type="CDD" id="cd12148">
    <property type="entry name" value="fungal_TF_MHR"/>
    <property type="match status" value="1"/>
</dbReference>
<feature type="compositionally biased region" description="Polar residues" evidence="4">
    <location>
        <begin position="1257"/>
        <end position="1270"/>
    </location>
</feature>
<evidence type="ECO:0000256" key="1">
    <source>
        <dbReference type="ARBA" id="ARBA00004123"/>
    </source>
</evidence>
<reference evidence="7" key="1">
    <citation type="submission" date="2014-08" db="EMBL/GenBank/DDBJ databases">
        <authorList>
            <person name="Sharma Rahul"/>
            <person name="Thines Marco"/>
        </authorList>
    </citation>
    <scope>NUCLEOTIDE SEQUENCE</scope>
</reference>
<feature type="domain" description="Zn(2)-C6 fungal-type" evidence="6">
    <location>
        <begin position="491"/>
        <end position="520"/>
    </location>
</feature>
<dbReference type="PROSITE" id="PS50048">
    <property type="entry name" value="ZN2_CY6_FUNGAL_2"/>
    <property type="match status" value="1"/>
</dbReference>
<dbReference type="GO" id="GO:0005634">
    <property type="term" value="C:nucleus"/>
    <property type="evidence" value="ECO:0007669"/>
    <property type="project" value="UniProtKB-SubCell"/>
</dbReference>
<dbReference type="PANTHER" id="PTHR31001">
    <property type="entry name" value="UNCHARACTERIZED TRANSCRIPTIONAL REGULATORY PROTEIN"/>
    <property type="match status" value="1"/>
</dbReference>
<dbReference type="EMBL" id="LN483157">
    <property type="protein sequence ID" value="CED84351.1"/>
    <property type="molecule type" value="Genomic_DNA"/>
</dbReference>
<keyword evidence="5" id="KW-1133">Transmembrane helix</keyword>
<dbReference type="PANTHER" id="PTHR31001:SF56">
    <property type="entry name" value="ZN(2)-C6 FUNGAL-TYPE DOMAIN-CONTAINING PROTEIN"/>
    <property type="match status" value="1"/>
</dbReference>
<dbReference type="SMART" id="SM00066">
    <property type="entry name" value="GAL4"/>
    <property type="match status" value="1"/>
</dbReference>
<evidence type="ECO:0000256" key="3">
    <source>
        <dbReference type="ARBA" id="ARBA00023242"/>
    </source>
</evidence>
<feature type="compositionally biased region" description="Polar residues" evidence="4">
    <location>
        <begin position="592"/>
        <end position="608"/>
    </location>
</feature>
<evidence type="ECO:0000256" key="2">
    <source>
        <dbReference type="ARBA" id="ARBA00022723"/>
    </source>
</evidence>
<dbReference type="SUPFAM" id="SSF57701">
    <property type="entry name" value="Zn2/Cys6 DNA-binding domain"/>
    <property type="match status" value="1"/>
</dbReference>
<feature type="region of interest" description="Disordered" evidence="4">
    <location>
        <begin position="319"/>
        <end position="359"/>
    </location>
</feature>
<keyword evidence="2" id="KW-0479">Metal-binding</keyword>
<dbReference type="Gene3D" id="4.10.240.10">
    <property type="entry name" value="Zn(2)-C6 fungal-type DNA-binding domain"/>
    <property type="match status" value="1"/>
</dbReference>
<feature type="region of interest" description="Disordered" evidence="4">
    <location>
        <begin position="1221"/>
        <end position="1270"/>
    </location>
</feature>
<dbReference type="InterPro" id="IPR050613">
    <property type="entry name" value="Sec_Metabolite_Reg"/>
</dbReference>
<keyword evidence="5" id="KW-0812">Transmembrane</keyword>
<protein>
    <submittedName>
        <fullName evidence="7">Zn(2)-C6 fungal-type DNA-binding domain</fullName>
    </submittedName>
</protein>
<dbReference type="SMART" id="SM00906">
    <property type="entry name" value="Fungal_trans"/>
    <property type="match status" value="1"/>
</dbReference>
<dbReference type="GO" id="GO:0000981">
    <property type="term" value="F:DNA-binding transcription factor activity, RNA polymerase II-specific"/>
    <property type="evidence" value="ECO:0007669"/>
    <property type="project" value="InterPro"/>
</dbReference>
<accession>A0A0F7SS97</accession>
<dbReference type="InterPro" id="IPR007219">
    <property type="entry name" value="XnlR_reg_dom"/>
</dbReference>
<feature type="compositionally biased region" description="Basic and acidic residues" evidence="4">
    <location>
        <begin position="334"/>
        <end position="359"/>
    </location>
</feature>
<feature type="region of interest" description="Disordered" evidence="4">
    <location>
        <begin position="265"/>
        <end position="289"/>
    </location>
</feature>
<proteinExistence type="predicted"/>
<dbReference type="CDD" id="cd00067">
    <property type="entry name" value="GAL4"/>
    <property type="match status" value="1"/>
</dbReference>
<keyword evidence="5" id="KW-0472">Membrane</keyword>
<feature type="compositionally biased region" description="Polar residues" evidence="4">
    <location>
        <begin position="1171"/>
        <end position="1187"/>
    </location>
</feature>
<feature type="region of interest" description="Disordered" evidence="4">
    <location>
        <begin position="561"/>
        <end position="609"/>
    </location>
</feature>
<dbReference type="GO" id="GO:0008270">
    <property type="term" value="F:zinc ion binding"/>
    <property type="evidence" value="ECO:0007669"/>
    <property type="project" value="InterPro"/>
</dbReference>
<dbReference type="InterPro" id="IPR001138">
    <property type="entry name" value="Zn2Cys6_DnaBD"/>
</dbReference>
<name>A0A0F7SS97_PHARH</name>
<evidence type="ECO:0000313" key="7">
    <source>
        <dbReference type="EMBL" id="CED84351.1"/>
    </source>
</evidence>
<evidence type="ECO:0000259" key="6">
    <source>
        <dbReference type="PROSITE" id="PS50048"/>
    </source>
</evidence>
<dbReference type="InterPro" id="IPR036864">
    <property type="entry name" value="Zn2-C6_fun-type_DNA-bd_sf"/>
</dbReference>
<evidence type="ECO:0000256" key="4">
    <source>
        <dbReference type="SAM" id="MobiDB-lite"/>
    </source>
</evidence>
<feature type="compositionally biased region" description="Low complexity" evidence="4">
    <location>
        <begin position="265"/>
        <end position="277"/>
    </location>
</feature>
<dbReference type="GO" id="GO:0003677">
    <property type="term" value="F:DNA binding"/>
    <property type="evidence" value="ECO:0007669"/>
    <property type="project" value="UniProtKB-KW"/>
</dbReference>
<keyword evidence="3" id="KW-0539">Nucleus</keyword>
<feature type="region of interest" description="Disordered" evidence="4">
    <location>
        <begin position="1385"/>
        <end position="1404"/>
    </location>
</feature>
<dbReference type="PROSITE" id="PS00463">
    <property type="entry name" value="ZN2_CY6_FUNGAL_1"/>
    <property type="match status" value="1"/>
</dbReference>
<feature type="transmembrane region" description="Helical" evidence="5">
    <location>
        <begin position="12"/>
        <end position="31"/>
    </location>
</feature>
<dbReference type="Pfam" id="PF04082">
    <property type="entry name" value="Fungal_trans"/>
    <property type="match status" value="1"/>
</dbReference>
<evidence type="ECO:0000256" key="5">
    <source>
        <dbReference type="SAM" id="Phobius"/>
    </source>
</evidence>
<comment type="subcellular location">
    <subcellularLocation>
        <location evidence="1">Nucleus</location>
    </subcellularLocation>
</comment>